<dbReference type="Pfam" id="PF23771">
    <property type="entry name" value="DUF7168"/>
    <property type="match status" value="1"/>
</dbReference>
<dbReference type="InterPro" id="IPR055592">
    <property type="entry name" value="DUF7168"/>
</dbReference>
<evidence type="ECO:0000256" key="1">
    <source>
        <dbReference type="SAM" id="MobiDB-lite"/>
    </source>
</evidence>
<protein>
    <recommendedName>
        <fullName evidence="6">DUF2786 domain-containing protein</fullName>
    </recommendedName>
</protein>
<feature type="domain" description="DUF2786" evidence="2">
    <location>
        <begin position="5"/>
        <end position="43"/>
    </location>
</feature>
<comment type="caution">
    <text evidence="4">The sequence shown here is derived from an EMBL/GenBank/DDBJ whole genome shotgun (WGS) entry which is preliminary data.</text>
</comment>
<dbReference type="RefSeq" id="WP_353566242.1">
    <property type="nucleotide sequence ID" value="NZ_BAABRI010000006.1"/>
</dbReference>
<dbReference type="InterPro" id="IPR024498">
    <property type="entry name" value="DUF2786"/>
</dbReference>
<dbReference type="EMBL" id="BAABRI010000006">
    <property type="protein sequence ID" value="GAA5482095.1"/>
    <property type="molecule type" value="Genomic_DNA"/>
</dbReference>
<sequence length="218" mass="23990">MSSPIIDRIKKLLRLGRCHAATPAEAANALAKALKLAAEHGIDLSQLPTDDPERGGVTHVTEPSQAGLPHRLASRLVKRHFGVSTVFEKGGPKPVIHFVGVESQCQLAVYCYVFLVRTMRAAWRHRTNRRLRDRESFLHGFATAIDRAMPPVFHQPGLTISHDAYIVDVIVGKGGSLKEIGRKTPRKLSEAATREGYRAGRKTSIHNALRGTDKPLLS</sequence>
<evidence type="ECO:0008006" key="6">
    <source>
        <dbReference type="Google" id="ProtNLM"/>
    </source>
</evidence>
<feature type="region of interest" description="Disordered" evidence="1">
    <location>
        <begin position="45"/>
        <end position="64"/>
    </location>
</feature>
<reference evidence="4 5" key="1">
    <citation type="submission" date="2024-02" db="EMBL/GenBank/DDBJ databases">
        <title>Haloferula sargassicola NBRC 104335.</title>
        <authorList>
            <person name="Ichikawa N."/>
            <person name="Katano-Makiyama Y."/>
            <person name="Hidaka K."/>
        </authorList>
    </citation>
    <scope>NUCLEOTIDE SEQUENCE [LARGE SCALE GENOMIC DNA]</scope>
    <source>
        <strain evidence="4 5">NBRC 104335</strain>
    </source>
</reference>
<dbReference type="Pfam" id="PF10979">
    <property type="entry name" value="DUF2786"/>
    <property type="match status" value="1"/>
</dbReference>
<evidence type="ECO:0000313" key="5">
    <source>
        <dbReference type="Proteomes" id="UP001476282"/>
    </source>
</evidence>
<evidence type="ECO:0000259" key="3">
    <source>
        <dbReference type="Pfam" id="PF23771"/>
    </source>
</evidence>
<evidence type="ECO:0000313" key="4">
    <source>
        <dbReference type="EMBL" id="GAA5482095.1"/>
    </source>
</evidence>
<evidence type="ECO:0000259" key="2">
    <source>
        <dbReference type="Pfam" id="PF10979"/>
    </source>
</evidence>
<dbReference type="Proteomes" id="UP001476282">
    <property type="component" value="Unassembled WGS sequence"/>
</dbReference>
<keyword evidence="5" id="KW-1185">Reference proteome</keyword>
<name>A0ABP9ULH8_9BACT</name>
<gene>
    <name evidence="4" type="ORF">Hsar01_01310</name>
</gene>
<organism evidence="4 5">
    <name type="scientific">Haloferula sargassicola</name>
    <dbReference type="NCBI Taxonomy" id="490096"/>
    <lineage>
        <taxon>Bacteria</taxon>
        <taxon>Pseudomonadati</taxon>
        <taxon>Verrucomicrobiota</taxon>
        <taxon>Verrucomicrobiia</taxon>
        <taxon>Verrucomicrobiales</taxon>
        <taxon>Verrucomicrobiaceae</taxon>
        <taxon>Haloferula</taxon>
    </lineage>
</organism>
<feature type="domain" description="DUF7168" evidence="3">
    <location>
        <begin position="71"/>
        <end position="150"/>
    </location>
</feature>
<accession>A0ABP9ULH8</accession>
<proteinExistence type="predicted"/>